<evidence type="ECO:0000313" key="1">
    <source>
        <dbReference type="EMBL" id="CAO03064.1"/>
    </source>
</evidence>
<dbReference type="AlphaFoldDB" id="A6Q0J6"/>
<geneLocation type="plasmid" evidence="1">
    <name>pKMA202</name>
</geneLocation>
<reference evidence="1" key="1">
    <citation type="journal article" date="2008" name="Plasmid">
        <title>Small multidrug resistance plasmids in Actinobacillus porcitonsillarum.</title>
        <authorList>
            <person name="Matter D."/>
            <person name="Rossano A."/>
            <person name="Sieber S."/>
            <person name="Perreten V."/>
        </authorList>
    </citation>
    <scope>NUCLEOTIDE SEQUENCE [LARGE SCALE GENOMIC DNA]</scope>
    <source>
        <plasmid evidence="1">pKMA202</plasmid>
    </source>
</reference>
<dbReference type="RefSeq" id="WP_005825662.1">
    <property type="nucleotide sequence ID" value="NC_009624.1"/>
</dbReference>
<sequence>MAAAIDFIKKNYDLKKSLSQDEKEQLLRRFEISERSLETYISRARKEMRINSTDLGEKIYKLRKSDANVTWEEIARMFERTIDSVKALEKRYKKRLLEESSK</sequence>
<protein>
    <submittedName>
        <fullName evidence="1">Uncharacterized protein</fullName>
    </submittedName>
</protein>
<proteinExistence type="predicted"/>
<name>A6Q0J6_9PAST</name>
<keyword evidence="1" id="KW-0614">Plasmid</keyword>
<accession>A6Q0J6</accession>
<dbReference type="EMBL" id="AM748706">
    <property type="protein sequence ID" value="CAO03064.1"/>
    <property type="molecule type" value="Genomic_DNA"/>
</dbReference>
<organism evidence="1">
    <name type="scientific">Actinobacillus porcitonsillarum</name>
    <dbReference type="NCBI Taxonomy" id="189834"/>
    <lineage>
        <taxon>Bacteria</taxon>
        <taxon>Pseudomonadati</taxon>
        <taxon>Pseudomonadota</taxon>
        <taxon>Gammaproteobacteria</taxon>
        <taxon>Pasteurellales</taxon>
        <taxon>Pasteurellaceae</taxon>
        <taxon>Actinobacillus</taxon>
    </lineage>
</organism>